<dbReference type="KEGG" id="lrz:BJI69_21015"/>
<evidence type="ECO:0000256" key="6">
    <source>
        <dbReference type="ARBA" id="ARBA00023002"/>
    </source>
</evidence>
<keyword evidence="18" id="KW-1185">Reference proteome</keyword>
<dbReference type="Pfam" id="PF00890">
    <property type="entry name" value="FAD_binding_2"/>
    <property type="match status" value="1"/>
</dbReference>
<dbReference type="GO" id="GO:0008203">
    <property type="term" value="P:cholesterol metabolic process"/>
    <property type="evidence" value="ECO:0007669"/>
    <property type="project" value="UniProtKB-KW"/>
</dbReference>
<dbReference type="Proteomes" id="UP000182987">
    <property type="component" value="Chromosome"/>
</dbReference>
<proteinExistence type="inferred from homology"/>
<dbReference type="GO" id="GO:0004769">
    <property type="term" value="F:steroid Delta-isomerase activity"/>
    <property type="evidence" value="ECO:0007669"/>
    <property type="project" value="UniProtKB-EC"/>
</dbReference>
<dbReference type="EMBL" id="CP017480">
    <property type="protein sequence ID" value="APG06137.1"/>
    <property type="molecule type" value="Genomic_DNA"/>
</dbReference>
<dbReference type="InterPro" id="IPR003953">
    <property type="entry name" value="FAD-dep_OxRdtase_2_FAD-bd"/>
</dbReference>
<dbReference type="InterPro" id="IPR017896">
    <property type="entry name" value="4Fe4S_Fe-S-bd"/>
</dbReference>
<evidence type="ECO:0000256" key="3">
    <source>
        <dbReference type="ARBA" id="ARBA00022548"/>
    </source>
</evidence>
<evidence type="ECO:0000259" key="16">
    <source>
        <dbReference type="PROSITE" id="PS51379"/>
    </source>
</evidence>
<protein>
    <recommendedName>
        <fullName evidence="14">Cholesterol oxidase</fullName>
        <ecNumber evidence="13">1.1.3.6</ecNumber>
        <ecNumber evidence="11">5.3.3.1</ecNumber>
    </recommendedName>
    <alternativeName>
        <fullName evidence="15">Cholesterol isomerase</fullName>
    </alternativeName>
</protein>
<evidence type="ECO:0000256" key="5">
    <source>
        <dbReference type="ARBA" id="ARBA00022827"/>
    </source>
</evidence>
<comment type="similarity">
    <text evidence="2">Belongs to the GMC oxidoreductase family.</text>
</comment>
<evidence type="ECO:0000256" key="13">
    <source>
        <dbReference type="ARBA" id="ARBA00049723"/>
    </source>
</evidence>
<dbReference type="PANTHER" id="PTHR47470">
    <property type="entry name" value="CHOLESTEROL OXIDASE"/>
    <property type="match status" value="1"/>
</dbReference>
<evidence type="ECO:0000256" key="9">
    <source>
        <dbReference type="ARBA" id="ARBA00023221"/>
    </source>
</evidence>
<evidence type="ECO:0000313" key="18">
    <source>
        <dbReference type="Proteomes" id="UP000182987"/>
    </source>
</evidence>
<evidence type="ECO:0000256" key="2">
    <source>
        <dbReference type="ARBA" id="ARBA00010790"/>
    </source>
</evidence>
<dbReference type="RefSeq" id="WP_046969580.1">
    <property type="nucleotide sequence ID" value="NZ_CP017480.1"/>
</dbReference>
<evidence type="ECO:0000256" key="15">
    <source>
        <dbReference type="ARBA" id="ARBA00049778"/>
    </source>
</evidence>
<name>A0A0G9H4Z3_9GAMM</name>
<reference evidence="18" key="1">
    <citation type="submission" date="2016-09" db="EMBL/GenBank/DDBJ databases">
        <authorList>
            <person name="Lysoe E."/>
        </authorList>
    </citation>
    <scope>NUCLEOTIDE SEQUENCE [LARGE SCALE GENOMIC DNA]</scope>
    <source>
        <strain evidence="18">LJ96T</strain>
    </source>
</reference>
<evidence type="ECO:0000256" key="1">
    <source>
        <dbReference type="ARBA" id="ARBA00001974"/>
    </source>
</evidence>
<feature type="domain" description="4Fe-4S ferredoxin-type" evidence="16">
    <location>
        <begin position="180"/>
        <end position="214"/>
    </location>
</feature>
<dbReference type="InterPro" id="IPR052542">
    <property type="entry name" value="Cholesterol_Oxidase"/>
</dbReference>
<keyword evidence="5" id="KW-0274">FAD</keyword>
<dbReference type="InterPro" id="IPR036188">
    <property type="entry name" value="FAD/NAD-bd_sf"/>
</dbReference>
<comment type="cofactor">
    <cofactor evidence="1">
        <name>FAD</name>
        <dbReference type="ChEBI" id="CHEBI:57692"/>
    </cofactor>
</comment>
<keyword evidence="6" id="KW-0560">Oxidoreductase</keyword>
<evidence type="ECO:0000313" key="17">
    <source>
        <dbReference type="EMBL" id="APG06137.1"/>
    </source>
</evidence>
<evidence type="ECO:0000256" key="4">
    <source>
        <dbReference type="ARBA" id="ARBA00022630"/>
    </source>
</evidence>
<dbReference type="PROSITE" id="PS51379">
    <property type="entry name" value="4FE4S_FER_2"/>
    <property type="match status" value="1"/>
</dbReference>
<dbReference type="STRING" id="1440763.BJI69_21015"/>
<dbReference type="OrthoDB" id="9815989at2"/>
<evidence type="ECO:0000256" key="8">
    <source>
        <dbReference type="ARBA" id="ARBA00023166"/>
    </source>
</evidence>
<evidence type="ECO:0000256" key="14">
    <source>
        <dbReference type="ARBA" id="ARBA00049744"/>
    </source>
</evidence>
<dbReference type="GO" id="GO:0016995">
    <property type="term" value="F:cholesterol oxidase activity"/>
    <property type="evidence" value="ECO:0007669"/>
    <property type="project" value="UniProtKB-EC"/>
</dbReference>
<dbReference type="Gene3D" id="3.50.50.60">
    <property type="entry name" value="FAD/NAD(P)-binding domain"/>
    <property type="match status" value="3"/>
</dbReference>
<dbReference type="AlphaFoldDB" id="A0A0G9H4Z3"/>
<keyword evidence="9" id="KW-0753">Steroid metabolism</keyword>
<sequence length="543" mass="58832">MHGVADVDADYIVIGSGFGGSVSALRLAEKGYRVAVIEQGRRWTPDTLPATSWSLRRWLWSPALGMHGFFGMRFFRHVIVLNGNAVGGGSITYAQTLLEPPASVWREGQWAGLEAWERIMPAHYATAKRMLGVTTNERLAAADFRLRDMAASVGVGASFYATDVGVFFGREGDAPGTVYRDPYFDGEGPERRACIGCGGCMVGCRHGAKNTLDMNYLYLAEKRGARVIEQTRVVDVRPLGEAQDGSDGYVVTTRRGRMSARLRCKAVVFAASSLGTQELLFRMRESGALPSISATLGQGVRTNAESLIGIRYPGSADDLSRGVAIGSGIHIDAYTHIEATRYPAGSDVMGLLTTVMTQGRHRRMSWLLTIGQMLMTRPRALFRLVRTKDWARESMILLCMQTLDGQLTMRLGRRWFWPFSRRLVTEGPKIPTFIPAANAFAIKAAEATGGVPMTSLSEIFLDIPMTAHCLGGAVMGRGAGTGVCDSRGRVHGYRNLYVCDGSMVSANLGVNPSLTIAALAEHVMSHVPVATALSVAETNAARP</sequence>
<dbReference type="InterPro" id="IPR007867">
    <property type="entry name" value="GMC_OxRtase_C"/>
</dbReference>
<keyword evidence="7" id="KW-0443">Lipid metabolism</keyword>
<evidence type="ECO:0000256" key="7">
    <source>
        <dbReference type="ARBA" id="ARBA00023098"/>
    </source>
</evidence>
<keyword evidence="8" id="KW-1207">Sterol metabolism</keyword>
<evidence type="ECO:0000256" key="12">
    <source>
        <dbReference type="ARBA" id="ARBA00049645"/>
    </source>
</evidence>
<accession>A0A0G9H4Z3</accession>
<comment type="pathway">
    <text evidence="12">Steroid metabolism; cholesterol degradation.</text>
</comment>
<dbReference type="SUPFAM" id="SSF51905">
    <property type="entry name" value="FAD/NAD(P)-binding domain"/>
    <property type="match status" value="1"/>
</dbReference>
<organism evidence="17 18">
    <name type="scientific">Luteibacter rhizovicinus DSM 16549</name>
    <dbReference type="NCBI Taxonomy" id="1440763"/>
    <lineage>
        <taxon>Bacteria</taxon>
        <taxon>Pseudomonadati</taxon>
        <taxon>Pseudomonadota</taxon>
        <taxon>Gammaproteobacteria</taxon>
        <taxon>Lysobacterales</taxon>
        <taxon>Rhodanobacteraceae</taxon>
        <taxon>Luteibacter</taxon>
    </lineage>
</organism>
<dbReference type="EC" id="1.1.3.6" evidence="13"/>
<evidence type="ECO:0000256" key="11">
    <source>
        <dbReference type="ARBA" id="ARBA00038856"/>
    </source>
</evidence>
<evidence type="ECO:0000256" key="10">
    <source>
        <dbReference type="ARBA" id="ARBA00023235"/>
    </source>
</evidence>
<dbReference type="EC" id="5.3.3.1" evidence="11"/>
<keyword evidence="4" id="KW-0285">Flavoprotein</keyword>
<dbReference type="PATRIC" id="fig|1440763.5.peg.4249"/>
<gene>
    <name evidence="17" type="ORF">BJI69_21015</name>
</gene>
<keyword evidence="10" id="KW-0413">Isomerase</keyword>
<dbReference type="Pfam" id="PF05199">
    <property type="entry name" value="GMC_oxred_C"/>
    <property type="match status" value="1"/>
</dbReference>
<keyword evidence="3" id="KW-0153">Cholesterol metabolism</keyword>
<dbReference type="PANTHER" id="PTHR47470:SF1">
    <property type="entry name" value="FAD-DEPENDENT OXIDOREDUCTASE 2 FAD BINDING DOMAIN-CONTAINING PROTEIN"/>
    <property type="match status" value="1"/>
</dbReference>